<dbReference type="OrthoDB" id="5190998at2"/>
<gene>
    <name evidence="2" type="ORF">EBO15_39615</name>
</gene>
<evidence type="ECO:0000256" key="1">
    <source>
        <dbReference type="SAM" id="Phobius"/>
    </source>
</evidence>
<keyword evidence="1" id="KW-0812">Transmembrane</keyword>
<proteinExistence type="predicted"/>
<reference evidence="2 3" key="1">
    <citation type="submission" date="2018-10" db="EMBL/GenBank/DDBJ databases">
        <title>Isolation from soil.</title>
        <authorList>
            <person name="Hu J."/>
        </authorList>
    </citation>
    <scope>NUCLEOTIDE SEQUENCE [LARGE SCALE GENOMIC DNA]</scope>
    <source>
        <strain evidence="2 3">NEAU-Ht49</strain>
    </source>
</reference>
<dbReference type="EMBL" id="RFFG01000150">
    <property type="protein sequence ID" value="RMI36062.1"/>
    <property type="molecule type" value="Genomic_DNA"/>
</dbReference>
<sequence length="99" mass="10873">MSTEIMTFLLLRLAIIAAGVVLLAVVAVTLLVMLRRRGHLDRARSLAEPVVRGWADRPASGGGDALRRAAVRGAFDHFDRREDDHRAADGRASDERKGR</sequence>
<protein>
    <submittedName>
        <fullName evidence="2">Uncharacterized protein</fullName>
    </submittedName>
</protein>
<organism evidence="2 3">
    <name type="scientific">Actinomadura harenae</name>
    <dbReference type="NCBI Taxonomy" id="2483351"/>
    <lineage>
        <taxon>Bacteria</taxon>
        <taxon>Bacillati</taxon>
        <taxon>Actinomycetota</taxon>
        <taxon>Actinomycetes</taxon>
        <taxon>Streptosporangiales</taxon>
        <taxon>Thermomonosporaceae</taxon>
        <taxon>Actinomadura</taxon>
    </lineage>
</organism>
<name>A0A3M2LF18_9ACTN</name>
<accession>A0A3M2LF18</accession>
<evidence type="ECO:0000313" key="2">
    <source>
        <dbReference type="EMBL" id="RMI36062.1"/>
    </source>
</evidence>
<dbReference type="Proteomes" id="UP000282674">
    <property type="component" value="Unassembled WGS sequence"/>
</dbReference>
<keyword evidence="1" id="KW-0472">Membrane</keyword>
<keyword evidence="3" id="KW-1185">Reference proteome</keyword>
<keyword evidence="1" id="KW-1133">Transmembrane helix</keyword>
<dbReference type="AlphaFoldDB" id="A0A3M2LF18"/>
<dbReference type="RefSeq" id="WP_122199603.1">
    <property type="nucleotide sequence ID" value="NZ_JBHSKC010000004.1"/>
</dbReference>
<feature type="transmembrane region" description="Helical" evidence="1">
    <location>
        <begin position="6"/>
        <end position="34"/>
    </location>
</feature>
<comment type="caution">
    <text evidence="2">The sequence shown here is derived from an EMBL/GenBank/DDBJ whole genome shotgun (WGS) entry which is preliminary data.</text>
</comment>
<evidence type="ECO:0000313" key="3">
    <source>
        <dbReference type="Proteomes" id="UP000282674"/>
    </source>
</evidence>